<protein>
    <submittedName>
        <fullName evidence="1">Uncharacterized protein</fullName>
    </submittedName>
</protein>
<dbReference type="AlphaFoldDB" id="A0A438DN11"/>
<evidence type="ECO:0000313" key="2">
    <source>
        <dbReference type="Proteomes" id="UP000288805"/>
    </source>
</evidence>
<dbReference type="Proteomes" id="UP000288805">
    <property type="component" value="Unassembled WGS sequence"/>
</dbReference>
<name>A0A438DN11_VITVI</name>
<sequence>MMMGKTIKPIMVSENSALSVSTMKGLSTEVGTRIVSQRKKFDEKGRWCDFSNNLRHAKETCWKLHGKALNWKAIKPAKRTRGMQTLTDSQSSIEPSPFSEEQLEHLYKLMNQSSQNPLCTLSYKGFLPRALSIVSFYTPWIIHSDGTLSPVTAEGHAFEDDDWQS</sequence>
<gene>
    <name evidence="1" type="ORF">CK203_098075</name>
</gene>
<accession>A0A438DN11</accession>
<dbReference type="EMBL" id="QGNW01001557">
    <property type="protein sequence ID" value="RVW36840.1"/>
    <property type="molecule type" value="Genomic_DNA"/>
</dbReference>
<evidence type="ECO:0000313" key="1">
    <source>
        <dbReference type="EMBL" id="RVW36840.1"/>
    </source>
</evidence>
<reference evidence="1 2" key="1">
    <citation type="journal article" date="2018" name="PLoS Genet.">
        <title>Population sequencing reveals clonal diversity and ancestral inbreeding in the grapevine cultivar Chardonnay.</title>
        <authorList>
            <person name="Roach M.J."/>
            <person name="Johnson D.L."/>
            <person name="Bohlmann J."/>
            <person name="van Vuuren H.J."/>
            <person name="Jones S.J."/>
            <person name="Pretorius I.S."/>
            <person name="Schmidt S.A."/>
            <person name="Borneman A.R."/>
        </authorList>
    </citation>
    <scope>NUCLEOTIDE SEQUENCE [LARGE SCALE GENOMIC DNA]</scope>
    <source>
        <strain evidence="2">cv. Chardonnay</strain>
        <tissue evidence="1">Leaf</tissue>
    </source>
</reference>
<proteinExistence type="predicted"/>
<organism evidence="1 2">
    <name type="scientific">Vitis vinifera</name>
    <name type="common">Grape</name>
    <dbReference type="NCBI Taxonomy" id="29760"/>
    <lineage>
        <taxon>Eukaryota</taxon>
        <taxon>Viridiplantae</taxon>
        <taxon>Streptophyta</taxon>
        <taxon>Embryophyta</taxon>
        <taxon>Tracheophyta</taxon>
        <taxon>Spermatophyta</taxon>
        <taxon>Magnoliopsida</taxon>
        <taxon>eudicotyledons</taxon>
        <taxon>Gunneridae</taxon>
        <taxon>Pentapetalae</taxon>
        <taxon>rosids</taxon>
        <taxon>Vitales</taxon>
        <taxon>Vitaceae</taxon>
        <taxon>Viteae</taxon>
        <taxon>Vitis</taxon>
    </lineage>
</organism>
<comment type="caution">
    <text evidence="1">The sequence shown here is derived from an EMBL/GenBank/DDBJ whole genome shotgun (WGS) entry which is preliminary data.</text>
</comment>